<comment type="caution">
    <text evidence="2">The sequence shown here is derived from an EMBL/GenBank/DDBJ whole genome shotgun (WGS) entry which is preliminary data.</text>
</comment>
<reference evidence="2 3" key="1">
    <citation type="submission" date="2021-07" db="EMBL/GenBank/DDBJ databases">
        <title>Flavobacterium sp. nov. isolated from sediment on the Taihu Lake.</title>
        <authorList>
            <person name="Qu J.-H."/>
        </authorList>
    </citation>
    <scope>NUCLEOTIDE SEQUENCE [LARGE SCALE GENOMIC DNA]</scope>
    <source>
        <strain evidence="2 3">NAS39</strain>
    </source>
</reference>
<dbReference type="Proteomes" id="UP000812031">
    <property type="component" value="Unassembled WGS sequence"/>
</dbReference>
<evidence type="ECO:0000259" key="1">
    <source>
        <dbReference type="PROSITE" id="PS51819"/>
    </source>
</evidence>
<feature type="domain" description="VOC" evidence="1">
    <location>
        <begin position="15"/>
        <end position="136"/>
    </location>
</feature>
<proteinExistence type="predicted"/>
<organism evidence="2 3">
    <name type="scientific">Flavobacterium taihuense</name>
    <dbReference type="NCBI Taxonomy" id="2857508"/>
    <lineage>
        <taxon>Bacteria</taxon>
        <taxon>Pseudomonadati</taxon>
        <taxon>Bacteroidota</taxon>
        <taxon>Flavobacteriia</taxon>
        <taxon>Flavobacteriales</taxon>
        <taxon>Flavobacteriaceae</taxon>
        <taxon>Flavobacterium</taxon>
    </lineage>
</organism>
<protein>
    <submittedName>
        <fullName evidence="2">VOC family protein</fullName>
    </submittedName>
</protein>
<keyword evidence="3" id="KW-1185">Reference proteome</keyword>
<dbReference type="InterPro" id="IPR004360">
    <property type="entry name" value="Glyas_Fos-R_dOase_dom"/>
</dbReference>
<dbReference type="InterPro" id="IPR037523">
    <property type="entry name" value="VOC_core"/>
</dbReference>
<name>A0ABS6XZR8_9FLAO</name>
<dbReference type="PROSITE" id="PS51819">
    <property type="entry name" value="VOC"/>
    <property type="match status" value="1"/>
</dbReference>
<dbReference type="EMBL" id="JAHWYN010000017">
    <property type="protein sequence ID" value="MBW4362094.1"/>
    <property type="molecule type" value="Genomic_DNA"/>
</dbReference>
<evidence type="ECO:0000313" key="2">
    <source>
        <dbReference type="EMBL" id="MBW4362094.1"/>
    </source>
</evidence>
<sequence>MNLLHAQKSNSYDLTFNHAALSVKEVNISADFYMNVLNLKEITNRTKMDGIRWFSLGDNKELHLISTIKENFTINKAIHLALTTPNFDDFIITLDKFNIMYSDWPGAAHKINIRADGIKQVFFQDPDGYWIEVNSAAQKQ</sequence>
<evidence type="ECO:0000313" key="3">
    <source>
        <dbReference type="Proteomes" id="UP000812031"/>
    </source>
</evidence>
<accession>A0ABS6XZR8</accession>
<gene>
    <name evidence="2" type="ORF">KZH69_16510</name>
</gene>
<dbReference type="Pfam" id="PF00903">
    <property type="entry name" value="Glyoxalase"/>
    <property type="match status" value="1"/>
</dbReference>